<dbReference type="Gene3D" id="3.40.50.150">
    <property type="entry name" value="Vaccinia Virus protein VP39"/>
    <property type="match status" value="1"/>
</dbReference>
<accession>A0A1P8KE07</accession>
<evidence type="ECO:0000313" key="2">
    <source>
        <dbReference type="Proteomes" id="UP000186110"/>
    </source>
</evidence>
<keyword evidence="1" id="KW-0808">Transferase</keyword>
<dbReference type="Proteomes" id="UP000186110">
    <property type="component" value="Chromosome"/>
</dbReference>
<keyword evidence="2" id="KW-1185">Reference proteome</keyword>
<dbReference type="GO" id="GO:0008168">
    <property type="term" value="F:methyltransferase activity"/>
    <property type="evidence" value="ECO:0007669"/>
    <property type="project" value="UniProtKB-KW"/>
</dbReference>
<organism evidence="1 2">
    <name type="scientific">Rhodoferax saidenbachensis</name>
    <dbReference type="NCBI Taxonomy" id="1484693"/>
    <lineage>
        <taxon>Bacteria</taxon>
        <taxon>Pseudomonadati</taxon>
        <taxon>Pseudomonadota</taxon>
        <taxon>Betaproteobacteria</taxon>
        <taxon>Burkholderiales</taxon>
        <taxon>Comamonadaceae</taxon>
        <taxon>Rhodoferax</taxon>
    </lineage>
</organism>
<gene>
    <name evidence="1" type="ORF">RS694_17785</name>
</gene>
<dbReference type="Pfam" id="PF13489">
    <property type="entry name" value="Methyltransf_23"/>
    <property type="match status" value="1"/>
</dbReference>
<dbReference type="GO" id="GO:0032259">
    <property type="term" value="P:methylation"/>
    <property type="evidence" value="ECO:0007669"/>
    <property type="project" value="UniProtKB-KW"/>
</dbReference>
<dbReference type="KEGG" id="rsb:RS694_17785"/>
<dbReference type="CDD" id="cd02440">
    <property type="entry name" value="AdoMet_MTases"/>
    <property type="match status" value="1"/>
</dbReference>
<name>A0A1P8KE07_9BURK</name>
<protein>
    <submittedName>
        <fullName evidence="1">Methyltransferase</fullName>
    </submittedName>
</protein>
<reference evidence="1 2" key="1">
    <citation type="submission" date="2017-01" db="EMBL/GenBank/DDBJ databases">
        <authorList>
            <person name="Mah S.A."/>
            <person name="Swanson W.J."/>
            <person name="Moy G.W."/>
            <person name="Vacquier V.D."/>
        </authorList>
    </citation>
    <scope>NUCLEOTIDE SEQUENCE [LARGE SCALE GENOMIC DNA]</scope>
    <source>
        <strain evidence="1 2">DSM 22694</strain>
    </source>
</reference>
<dbReference type="PANTHER" id="PTHR43861">
    <property type="entry name" value="TRANS-ACONITATE 2-METHYLTRANSFERASE-RELATED"/>
    <property type="match status" value="1"/>
</dbReference>
<dbReference type="InterPro" id="IPR029063">
    <property type="entry name" value="SAM-dependent_MTases_sf"/>
</dbReference>
<dbReference type="SUPFAM" id="SSF53335">
    <property type="entry name" value="S-adenosyl-L-methionine-dependent methyltransferases"/>
    <property type="match status" value="1"/>
</dbReference>
<dbReference type="AlphaFoldDB" id="A0A1P8KE07"/>
<keyword evidence="1" id="KW-0489">Methyltransferase</keyword>
<dbReference type="EMBL" id="CP019239">
    <property type="protein sequence ID" value="APW44195.1"/>
    <property type="molecule type" value="Genomic_DNA"/>
</dbReference>
<sequence length="285" mass="31988">MNDWKCYLCGHTEFTERDGQVRDAPALKILQCAHCGLVTLSSLSHIQAGFYEESNMHGSNVVPMEVWLRDTDWDDQRRVDMLKPMLANKNVLDFGCGAGGFLSKAQFLSNSMVGIELERRVREFWAGKICIHSDLDDAGGGFDLITAFHVIEHLADPVAMLQALAGKLSKNGRMVVEVPSSEDALLTLYSSSAFQRFTYWSQHLFLFNAQTLQDLAERAGLRVISVQQYQRYPLSNHLHWLSQGKPGGHQKWNFLDNVELNQAYANTLAAIGKCDTLIAHLEQVS</sequence>
<dbReference type="RefSeq" id="WP_076069879.1">
    <property type="nucleotide sequence ID" value="NZ_CP019239.1"/>
</dbReference>
<proteinExistence type="predicted"/>
<evidence type="ECO:0000313" key="1">
    <source>
        <dbReference type="EMBL" id="APW44195.1"/>
    </source>
</evidence>
<dbReference type="STRING" id="1484693.RS694_17785"/>